<sequence>MMSPASPVGDAHPAGDGDVTPHVDGGGGAVRGGDVSPGSPAYPIVDADDVLTPVRAGGGGGGRQIGDDAAVAAAAAAADSAAAASPSAIPSPDGASDGISPQVARVPSSSEEDLDEDDEALDDDEDSAVRALSLRQDPDAPDGVGDGAGDGDEAAESGADGGRSRRVDEDDDPASWCIICFERAPNVELRPCTHANICLDCVVRLVKRRCPTCRARVRRIRLLTADAEAGVDDSEAAIAAAAALGMPPTDAAGTVSLRELISARKQREVAALDSTLQIVFVGPPAVGKKSLVRKLCAKWPLRPPGGRGGAAASSAAADGAADASAGAADGAAPAADIGVNGNGDGTDFRPNVTLPGGIPARLTVLRRTLLTSRRMLLDDVRLLRPDALVLCCAAGDGCASFGELLSFDRVLRASIAAPRLWAVVDGGGALSVGGGLPSGGPDALWPSPAAATSGSWDGSSTSLGGGGGGGGGSGRSPVGAASVTSDATLRDFVGSALASVNPPSVRPRGLYFVTPSAPFSMGLRALARDLVDHGRSGREAAIAAAAARANVGSIGRGGGAGAGAGVRNVQFRSVVVPDDGRVVAGVNRVLNWLVGDT</sequence>
<dbReference type="Gene3D" id="3.30.40.10">
    <property type="entry name" value="Zinc/RING finger domain, C3HC4 (zinc finger)"/>
    <property type="match status" value="1"/>
</dbReference>
<keyword evidence="1" id="KW-0479">Metal-binding</keyword>
<dbReference type="OrthoDB" id="445107at2759"/>
<dbReference type="EMBL" id="KV919560">
    <property type="protein sequence ID" value="OSX69426.1"/>
    <property type="molecule type" value="Genomic_DNA"/>
</dbReference>
<dbReference type="InterPro" id="IPR013083">
    <property type="entry name" value="Znf_RING/FYVE/PHD"/>
</dbReference>
<feature type="compositionally biased region" description="Acidic residues" evidence="2">
    <location>
        <begin position="110"/>
        <end position="126"/>
    </location>
</feature>
<dbReference type="AlphaFoldDB" id="A0A1X6NLT0"/>
<accession>A0A1X6NLT0</accession>
<dbReference type="Proteomes" id="UP000218209">
    <property type="component" value="Unassembled WGS sequence"/>
</dbReference>
<proteinExistence type="predicted"/>
<keyword evidence="1" id="KW-0863">Zinc-finger</keyword>
<feature type="compositionally biased region" description="Low complexity" evidence="2">
    <location>
        <begin position="84"/>
        <end position="97"/>
    </location>
</feature>
<evidence type="ECO:0000259" key="3">
    <source>
        <dbReference type="PROSITE" id="PS50089"/>
    </source>
</evidence>
<dbReference type="GO" id="GO:0008270">
    <property type="term" value="F:zinc ion binding"/>
    <property type="evidence" value="ECO:0007669"/>
    <property type="project" value="UniProtKB-KW"/>
</dbReference>
<organism evidence="4 5">
    <name type="scientific">Porphyra umbilicalis</name>
    <name type="common">Purple laver</name>
    <name type="synonym">Red alga</name>
    <dbReference type="NCBI Taxonomy" id="2786"/>
    <lineage>
        <taxon>Eukaryota</taxon>
        <taxon>Rhodophyta</taxon>
        <taxon>Bangiophyceae</taxon>
        <taxon>Bangiales</taxon>
        <taxon>Bangiaceae</taxon>
        <taxon>Porphyra</taxon>
    </lineage>
</organism>
<feature type="region of interest" description="Disordered" evidence="2">
    <location>
        <begin position="1"/>
        <end position="46"/>
    </location>
</feature>
<evidence type="ECO:0000313" key="4">
    <source>
        <dbReference type="EMBL" id="OSX69426.1"/>
    </source>
</evidence>
<gene>
    <name evidence="4" type="ORF">BU14_1525s0003</name>
</gene>
<feature type="domain" description="RING-type" evidence="3">
    <location>
        <begin position="177"/>
        <end position="214"/>
    </location>
</feature>
<feature type="compositionally biased region" description="Low complexity" evidence="2">
    <location>
        <begin position="441"/>
        <end position="462"/>
    </location>
</feature>
<dbReference type="PANTHER" id="PTHR16306:SF0">
    <property type="entry name" value="TRANSLIN-ASSOCIATED FACTOR X-INTERACTING PROTEIN 1"/>
    <property type="match status" value="1"/>
</dbReference>
<keyword evidence="5" id="KW-1185">Reference proteome</keyword>
<evidence type="ECO:0000256" key="2">
    <source>
        <dbReference type="SAM" id="MobiDB-lite"/>
    </source>
</evidence>
<dbReference type="GO" id="GO:0005737">
    <property type="term" value="C:cytoplasm"/>
    <property type="evidence" value="ECO:0007669"/>
    <property type="project" value="TreeGrafter"/>
</dbReference>
<keyword evidence="1" id="KW-0862">Zinc</keyword>
<feature type="region of interest" description="Disordered" evidence="2">
    <location>
        <begin position="84"/>
        <end position="170"/>
    </location>
</feature>
<name>A0A1X6NLT0_PORUM</name>
<evidence type="ECO:0000256" key="1">
    <source>
        <dbReference type="PROSITE-ProRule" id="PRU00175"/>
    </source>
</evidence>
<dbReference type="InterPro" id="IPR001841">
    <property type="entry name" value="Znf_RING"/>
</dbReference>
<feature type="region of interest" description="Disordered" evidence="2">
    <location>
        <begin position="441"/>
        <end position="481"/>
    </location>
</feature>
<feature type="compositionally biased region" description="Gly residues" evidence="2">
    <location>
        <begin position="463"/>
        <end position="474"/>
    </location>
</feature>
<dbReference type="SMART" id="SM00184">
    <property type="entry name" value="RING"/>
    <property type="match status" value="1"/>
</dbReference>
<dbReference type="PANTHER" id="PTHR16306">
    <property type="entry name" value="TRANSLIN-ASSOCIATED FACTOR X-INTERACTING PROTEIN 1"/>
    <property type="match status" value="1"/>
</dbReference>
<dbReference type="Pfam" id="PF13920">
    <property type="entry name" value="zf-C3HC4_3"/>
    <property type="match status" value="1"/>
</dbReference>
<protein>
    <recommendedName>
        <fullName evidence="3">RING-type domain-containing protein</fullName>
    </recommendedName>
</protein>
<dbReference type="SUPFAM" id="SSF57850">
    <property type="entry name" value="RING/U-box"/>
    <property type="match status" value="1"/>
</dbReference>
<evidence type="ECO:0000313" key="5">
    <source>
        <dbReference type="Proteomes" id="UP000218209"/>
    </source>
</evidence>
<dbReference type="PROSITE" id="PS50089">
    <property type="entry name" value="ZF_RING_2"/>
    <property type="match status" value="1"/>
</dbReference>
<reference evidence="4 5" key="1">
    <citation type="submission" date="2017-03" db="EMBL/GenBank/DDBJ databases">
        <title>WGS assembly of Porphyra umbilicalis.</title>
        <authorList>
            <person name="Brawley S.H."/>
            <person name="Blouin N.A."/>
            <person name="Ficko-Blean E."/>
            <person name="Wheeler G.L."/>
            <person name="Lohr M."/>
            <person name="Goodson H.V."/>
            <person name="Jenkins J.W."/>
            <person name="Blaby-Haas C.E."/>
            <person name="Helliwell K.E."/>
            <person name="Chan C."/>
            <person name="Marriage T."/>
            <person name="Bhattacharya D."/>
            <person name="Klein A.S."/>
            <person name="Badis Y."/>
            <person name="Brodie J."/>
            <person name="Cao Y."/>
            <person name="Collen J."/>
            <person name="Dittami S.M."/>
            <person name="Gachon C.M."/>
            <person name="Green B.R."/>
            <person name="Karpowicz S."/>
            <person name="Kim J.W."/>
            <person name="Kudahl U."/>
            <person name="Lin S."/>
            <person name="Michel G."/>
            <person name="Mittag M."/>
            <person name="Olson B.J."/>
            <person name="Pangilinan J."/>
            <person name="Peng Y."/>
            <person name="Qiu H."/>
            <person name="Shu S."/>
            <person name="Singer J.T."/>
            <person name="Smith A.G."/>
            <person name="Sprecher B.N."/>
            <person name="Wagner V."/>
            <person name="Wang W."/>
            <person name="Wang Z.-Y."/>
            <person name="Yan J."/>
            <person name="Yarish C."/>
            <person name="Zoeuner-Riek S."/>
            <person name="Zhuang Y."/>
            <person name="Zou Y."/>
            <person name="Lindquist E.A."/>
            <person name="Grimwood J."/>
            <person name="Barry K."/>
            <person name="Rokhsar D.S."/>
            <person name="Schmutz J."/>
            <person name="Stiller J.W."/>
            <person name="Grossman A.R."/>
            <person name="Prochnik S.E."/>
        </authorList>
    </citation>
    <scope>NUCLEOTIDE SEQUENCE [LARGE SCALE GENOMIC DNA]</scope>
    <source>
        <strain evidence="4">4086291</strain>
    </source>
</reference>